<dbReference type="RefSeq" id="WP_193440261.1">
    <property type="nucleotide sequence ID" value="NZ_CP063145.1"/>
</dbReference>
<name>A0A7M1T4I7_9FLAO</name>
<proteinExistence type="predicted"/>
<sequence length="61" mass="7170">MKWLQKKSPEDLWTNKFLNRASGEVNGFAELLQRFERNISILGRSRRTFDSYSRHDAALAL</sequence>
<dbReference type="AlphaFoldDB" id="A0A7M1T4I7"/>
<evidence type="ECO:0000313" key="1">
    <source>
        <dbReference type="EMBL" id="QOR74217.1"/>
    </source>
</evidence>
<accession>A0A7M1T4I7</accession>
<protein>
    <submittedName>
        <fullName evidence="1">Uncharacterized protein</fullName>
    </submittedName>
</protein>
<evidence type="ECO:0000313" key="2">
    <source>
        <dbReference type="Proteomes" id="UP000593605"/>
    </source>
</evidence>
<dbReference type="Proteomes" id="UP000593605">
    <property type="component" value="Chromosome"/>
</dbReference>
<dbReference type="EMBL" id="CP063145">
    <property type="protein sequence ID" value="QOR74217.1"/>
    <property type="molecule type" value="Genomic_DNA"/>
</dbReference>
<reference evidence="1 2" key="1">
    <citation type="submission" date="2020-10" db="EMBL/GenBank/DDBJ databases">
        <title>Complete genome of Cruoricapor ignavus strain M1214 isolated from the blood culture of a febrile patient.</title>
        <authorList>
            <person name="Guglielmino C.J.D."/>
        </authorList>
    </citation>
    <scope>NUCLEOTIDE SEQUENCE [LARGE SCALE GENOMIC DNA]</scope>
    <source>
        <strain evidence="1 2">M1214</strain>
    </source>
</reference>
<gene>
    <name evidence="1" type="ORF">IMZ16_01890</name>
</gene>
<dbReference type="KEGG" id="civ:IMZ16_01890"/>
<organism evidence="1 2">
    <name type="scientific">Cruoricaptor ignavus</name>
    <dbReference type="NCBI Taxonomy" id="1118202"/>
    <lineage>
        <taxon>Bacteria</taxon>
        <taxon>Pseudomonadati</taxon>
        <taxon>Bacteroidota</taxon>
        <taxon>Flavobacteriia</taxon>
        <taxon>Flavobacteriales</taxon>
        <taxon>Weeksellaceae</taxon>
        <taxon>Cruoricaptor</taxon>
    </lineage>
</organism>